<dbReference type="EMBL" id="FONW01000013">
    <property type="protein sequence ID" value="SFF70197.1"/>
    <property type="molecule type" value="Genomic_DNA"/>
</dbReference>
<sequence>MKISKNEVIQANETIIRNFVPALMEGDDINTYLKRIGDRLSVSPDNSENDTVQVNIKPNMVIVVSKEGTLDSINDLLDNVLEEASSIGAIGLDPTGLMQPVKGLGGATIDLIREIAKTPAKQGNLNFSIPIHFEKSPNDELVMTCEVHGWTVTTDVDAPEEANFFFNADIEGADGNRIETKNENLNDQVEITKQNSEVKYANPEGLVNSSFESSWNIITDGDVNSVAVSLIQIAEIKLNYRHNRRG</sequence>
<dbReference type="AlphaFoldDB" id="A0A1I2KYF9"/>
<accession>A0A1I2KYF9</accession>
<keyword evidence="2" id="KW-1185">Reference proteome</keyword>
<evidence type="ECO:0000313" key="2">
    <source>
        <dbReference type="Proteomes" id="UP000198964"/>
    </source>
</evidence>
<name>A0A1I2KYF9_9BACT</name>
<gene>
    <name evidence="1" type="ORF">SAMN05216283_11371</name>
</gene>
<dbReference type="Proteomes" id="UP000198964">
    <property type="component" value="Unassembled WGS sequence"/>
</dbReference>
<dbReference type="RefSeq" id="WP_093921327.1">
    <property type="nucleotide sequence ID" value="NZ_FONW01000013.1"/>
</dbReference>
<protein>
    <submittedName>
        <fullName evidence="1">Uncharacterized protein</fullName>
    </submittedName>
</protein>
<reference evidence="1 2" key="1">
    <citation type="submission" date="2016-10" db="EMBL/GenBank/DDBJ databases">
        <authorList>
            <person name="de Groot N.N."/>
        </authorList>
    </citation>
    <scope>NUCLEOTIDE SEQUENCE [LARGE SCALE GENOMIC DNA]</scope>
    <source>
        <strain evidence="1 2">CGMCC 1.9156</strain>
    </source>
</reference>
<organism evidence="1 2">
    <name type="scientific">Sunxiuqinia elliptica</name>
    <dbReference type="NCBI Taxonomy" id="655355"/>
    <lineage>
        <taxon>Bacteria</taxon>
        <taxon>Pseudomonadati</taxon>
        <taxon>Bacteroidota</taxon>
        <taxon>Bacteroidia</taxon>
        <taxon>Marinilabiliales</taxon>
        <taxon>Prolixibacteraceae</taxon>
        <taxon>Sunxiuqinia</taxon>
    </lineage>
</organism>
<proteinExistence type="predicted"/>
<evidence type="ECO:0000313" key="1">
    <source>
        <dbReference type="EMBL" id="SFF70197.1"/>
    </source>
</evidence>